<accession>A0ABV4UMK5</accession>
<dbReference type="InterPro" id="IPR036291">
    <property type="entry name" value="NAD(P)-bd_dom_sf"/>
</dbReference>
<reference evidence="2 3" key="1">
    <citation type="submission" date="2024-09" db="EMBL/GenBank/DDBJ databases">
        <authorList>
            <person name="Salinas-Garcia M.A."/>
            <person name="Prieme A."/>
        </authorList>
    </citation>
    <scope>NUCLEOTIDE SEQUENCE [LARGE SCALE GENOMIC DNA]</scope>
    <source>
        <strain evidence="2 3">DSM 21081</strain>
    </source>
</reference>
<comment type="caution">
    <text evidence="2">The sequence shown here is derived from an EMBL/GenBank/DDBJ whole genome shotgun (WGS) entry which is preliminary data.</text>
</comment>
<proteinExistence type="predicted"/>
<dbReference type="Gene3D" id="3.40.50.720">
    <property type="entry name" value="NAD(P)-binding Rossmann-like Domain"/>
    <property type="match status" value="1"/>
</dbReference>
<sequence length="331" mass="34200">MAKILILGGTQWLGGTLARQALDGGHAVTCLARGASGAFPEGARSVVADRDAADAYAGVAGERWDLVVELTRFPAHARAAVEALSPAAEHWVFVSSCSVYASHARPGAAESDLLLPALESDAPYSDEKYGEAKVGCEWLTVASRGNAVLLVRPGLIGGPGDPSGRSTYWPLRFAAGRGPVLVPSDTGDQRYVQIVDVRDLAAFILEAGLAGRSGPVNAVGAEMPLGDVLASAASAAGYDGATVPYPLAAMADDGVAPWAGPRSLPLVLPAGEEYAGFARRSDQRAVRWGLVRRPLAATFADIVGHEAALDDGAPRAGLTAAEERELLAKRG</sequence>
<dbReference type="EMBL" id="JBHDLJ010000006">
    <property type="protein sequence ID" value="MFB0834867.1"/>
    <property type="molecule type" value="Genomic_DNA"/>
</dbReference>
<protein>
    <submittedName>
        <fullName evidence="2">NAD-dependent epimerase/dehydratase family protein</fullName>
    </submittedName>
</protein>
<keyword evidence="3" id="KW-1185">Reference proteome</keyword>
<dbReference type="RefSeq" id="WP_373972034.1">
    <property type="nucleotide sequence ID" value="NZ_JBHDLJ010000006.1"/>
</dbReference>
<dbReference type="Proteomes" id="UP001575652">
    <property type="component" value="Unassembled WGS sequence"/>
</dbReference>
<feature type="domain" description="NAD-dependent epimerase/dehydratase" evidence="1">
    <location>
        <begin position="4"/>
        <end position="210"/>
    </location>
</feature>
<evidence type="ECO:0000313" key="3">
    <source>
        <dbReference type="Proteomes" id="UP001575652"/>
    </source>
</evidence>
<dbReference type="InterPro" id="IPR001509">
    <property type="entry name" value="Epimerase_deHydtase"/>
</dbReference>
<dbReference type="SUPFAM" id="SSF51735">
    <property type="entry name" value="NAD(P)-binding Rossmann-fold domains"/>
    <property type="match status" value="1"/>
</dbReference>
<dbReference type="Pfam" id="PF01370">
    <property type="entry name" value="Epimerase"/>
    <property type="match status" value="1"/>
</dbReference>
<gene>
    <name evidence="2" type="ORF">ACETWP_09725</name>
</gene>
<evidence type="ECO:0000259" key="1">
    <source>
        <dbReference type="Pfam" id="PF01370"/>
    </source>
</evidence>
<evidence type="ECO:0000313" key="2">
    <source>
        <dbReference type="EMBL" id="MFB0834867.1"/>
    </source>
</evidence>
<name>A0ABV4UMK5_9MICC</name>
<organism evidence="2 3">
    <name type="scientific">Arthrobacter halodurans</name>
    <dbReference type="NCBI Taxonomy" id="516699"/>
    <lineage>
        <taxon>Bacteria</taxon>
        <taxon>Bacillati</taxon>
        <taxon>Actinomycetota</taxon>
        <taxon>Actinomycetes</taxon>
        <taxon>Micrococcales</taxon>
        <taxon>Micrococcaceae</taxon>
        <taxon>Arthrobacter</taxon>
    </lineage>
</organism>